<protein>
    <submittedName>
        <fullName evidence="1">DUF4244 domain-containing protein</fullName>
    </submittedName>
</protein>
<gene>
    <name evidence="1" type="ORF">H9L21_00955</name>
</gene>
<dbReference type="Pfam" id="PF14029">
    <property type="entry name" value="DUF4244"/>
    <property type="match status" value="1"/>
</dbReference>
<evidence type="ECO:0000313" key="1">
    <source>
        <dbReference type="EMBL" id="QNL94579.1"/>
    </source>
</evidence>
<reference evidence="1 2" key="1">
    <citation type="submission" date="2020-08" db="EMBL/GenBank/DDBJ databases">
        <title>Novel species in genus Aeromicrobium.</title>
        <authorList>
            <person name="Zhang G."/>
        </authorList>
    </citation>
    <scope>NUCLEOTIDE SEQUENCE [LARGE SCALE GENOMIC DNA]</scope>
    <source>
        <strain evidence="2">zg-629</strain>
    </source>
</reference>
<name>A0ABX6ST43_9ACTN</name>
<dbReference type="Proteomes" id="UP000515871">
    <property type="component" value="Chromosome"/>
</dbReference>
<organism evidence="1 2">
    <name type="scientific">Aeromicrobium senzhongii</name>
    <dbReference type="NCBI Taxonomy" id="2663859"/>
    <lineage>
        <taxon>Bacteria</taxon>
        <taxon>Bacillati</taxon>
        <taxon>Actinomycetota</taxon>
        <taxon>Actinomycetes</taxon>
        <taxon>Propionibacteriales</taxon>
        <taxon>Nocardioidaceae</taxon>
        <taxon>Aeromicrobium</taxon>
    </lineage>
</organism>
<dbReference type="EMBL" id="CP060587">
    <property type="protein sequence ID" value="QNL94579.1"/>
    <property type="molecule type" value="Genomic_DNA"/>
</dbReference>
<accession>A0ABX6ST43</accession>
<keyword evidence="2" id="KW-1185">Reference proteome</keyword>
<dbReference type="RefSeq" id="WP_154596058.1">
    <property type="nucleotide sequence ID" value="NZ_CP060587.1"/>
</dbReference>
<dbReference type="InterPro" id="IPR025338">
    <property type="entry name" value="DUF4244"/>
</dbReference>
<evidence type="ECO:0000313" key="2">
    <source>
        <dbReference type="Proteomes" id="UP000515871"/>
    </source>
</evidence>
<sequence>MHRIDPDGRGERGQVTAEYAVAALGAATIAGVLVGPEPILANWLREFVLDHLARSFSLTLPEILRWPW</sequence>
<proteinExistence type="predicted"/>